<feature type="region of interest" description="Disordered" evidence="1">
    <location>
        <begin position="27"/>
        <end position="89"/>
    </location>
</feature>
<sequence length="408" mass="44766">MSEGRRARAASGTLVLVVALALLLPPAARPNSERDESRAGPRATASRRRRRRRLGRRLLPFPPSSDLPPPPSCPDGGGRIRPEPGLPSSSREVVDLLLRTSTYAATVPGLGAMDSILTGRLVESLSGMMVGDANISPSSQRMRQQGMDRTGFARGQGEVIVLRTRFPYDDSPLERLSAYDEFVTRAFVILRNPTRSIPCHFDRMYAMGGHRPTGGSPSSANDDDGSATTTARNAWVRWRDDNLPDQLRRYESFVSFWMDRHEGRHDERLYFSYEGLVDGRVGPTEASRLAKFLEGGVMSNIATGRSSGGDSRTTDSTIAIANAVVGSSFADVEEVPCIWEDVVGATLTDEFVVPGRSSSVDRRPFTAENIADITSMLSGLIETYNDHKRLVGILSEYRLEIISESMEN</sequence>
<name>A0ABD3MK55_9STRA</name>
<feature type="compositionally biased region" description="Polar residues" evidence="1">
    <location>
        <begin position="215"/>
        <end position="229"/>
    </location>
</feature>
<gene>
    <name evidence="3" type="ORF">ACHAW5_000119</name>
</gene>
<feature type="compositionally biased region" description="Basic residues" evidence="1">
    <location>
        <begin position="45"/>
        <end position="56"/>
    </location>
</feature>
<feature type="region of interest" description="Disordered" evidence="1">
    <location>
        <begin position="210"/>
        <end position="229"/>
    </location>
</feature>
<dbReference type="Proteomes" id="UP001530315">
    <property type="component" value="Unassembled WGS sequence"/>
</dbReference>
<evidence type="ECO:0000256" key="2">
    <source>
        <dbReference type="SAM" id="SignalP"/>
    </source>
</evidence>
<evidence type="ECO:0000313" key="3">
    <source>
        <dbReference type="EMBL" id="KAL3764455.1"/>
    </source>
</evidence>
<organism evidence="3 4">
    <name type="scientific">Stephanodiscus triporus</name>
    <dbReference type="NCBI Taxonomy" id="2934178"/>
    <lineage>
        <taxon>Eukaryota</taxon>
        <taxon>Sar</taxon>
        <taxon>Stramenopiles</taxon>
        <taxon>Ochrophyta</taxon>
        <taxon>Bacillariophyta</taxon>
        <taxon>Coscinodiscophyceae</taxon>
        <taxon>Thalassiosirophycidae</taxon>
        <taxon>Stephanodiscales</taxon>
        <taxon>Stephanodiscaceae</taxon>
        <taxon>Stephanodiscus</taxon>
    </lineage>
</organism>
<feature type="compositionally biased region" description="Pro residues" evidence="1">
    <location>
        <begin position="60"/>
        <end position="73"/>
    </location>
</feature>
<evidence type="ECO:0008006" key="5">
    <source>
        <dbReference type="Google" id="ProtNLM"/>
    </source>
</evidence>
<accession>A0ABD3MK55</accession>
<dbReference type="EMBL" id="JALLAZ020001773">
    <property type="protein sequence ID" value="KAL3764455.1"/>
    <property type="molecule type" value="Genomic_DNA"/>
</dbReference>
<evidence type="ECO:0000313" key="4">
    <source>
        <dbReference type="Proteomes" id="UP001530315"/>
    </source>
</evidence>
<protein>
    <recommendedName>
        <fullName evidence="5">Sulfotransferase</fullName>
    </recommendedName>
</protein>
<reference evidence="3 4" key="1">
    <citation type="submission" date="2024-10" db="EMBL/GenBank/DDBJ databases">
        <title>Updated reference genomes for cyclostephanoid diatoms.</title>
        <authorList>
            <person name="Roberts W.R."/>
            <person name="Alverson A.J."/>
        </authorList>
    </citation>
    <scope>NUCLEOTIDE SEQUENCE [LARGE SCALE GENOMIC DNA]</scope>
    <source>
        <strain evidence="3 4">AJA276-08</strain>
    </source>
</reference>
<proteinExistence type="predicted"/>
<feature type="chain" id="PRO_5044765647" description="Sulfotransferase" evidence="2">
    <location>
        <begin position="31"/>
        <end position="408"/>
    </location>
</feature>
<feature type="signal peptide" evidence="2">
    <location>
        <begin position="1"/>
        <end position="30"/>
    </location>
</feature>
<dbReference type="AlphaFoldDB" id="A0ABD3MK55"/>
<evidence type="ECO:0000256" key="1">
    <source>
        <dbReference type="SAM" id="MobiDB-lite"/>
    </source>
</evidence>
<keyword evidence="4" id="KW-1185">Reference proteome</keyword>
<keyword evidence="2" id="KW-0732">Signal</keyword>
<comment type="caution">
    <text evidence="3">The sequence shown here is derived from an EMBL/GenBank/DDBJ whole genome shotgun (WGS) entry which is preliminary data.</text>
</comment>